<organism evidence="2 3">
    <name type="scientific">Mycena belliarum</name>
    <dbReference type="NCBI Taxonomy" id="1033014"/>
    <lineage>
        <taxon>Eukaryota</taxon>
        <taxon>Fungi</taxon>
        <taxon>Dikarya</taxon>
        <taxon>Basidiomycota</taxon>
        <taxon>Agaricomycotina</taxon>
        <taxon>Agaricomycetes</taxon>
        <taxon>Agaricomycetidae</taxon>
        <taxon>Agaricales</taxon>
        <taxon>Marasmiineae</taxon>
        <taxon>Mycenaceae</taxon>
        <taxon>Mycena</taxon>
    </lineage>
</organism>
<dbReference type="AlphaFoldDB" id="A0AAD6TTB9"/>
<dbReference type="Proteomes" id="UP001222325">
    <property type="component" value="Unassembled WGS sequence"/>
</dbReference>
<name>A0AAD6TTB9_9AGAR</name>
<protein>
    <submittedName>
        <fullName evidence="2">Uncharacterized protein</fullName>
    </submittedName>
</protein>
<sequence length="245" mass="26943">MALTFRAFRKIVLGIILLASSASLGLSLYLRASFTHPNSTYVLVGILNILILASIISISRKTLSRSAQPVATEVLGLFTLLPFAMILTLYALTLSVIPDPTTLEIFAILQILIFIGTITHGLYTIGLIFTAIFTVCAFDRDVWSRDIDSSPSPFPMTILFRYIFPCLSRRDTAYSPTQVVPENRTLCLPGSCNCSKTQIPHTSEPGLDQGLEAMPIMRGISSTRSLVRVPNDVERRSSIVIAFEV</sequence>
<evidence type="ECO:0000313" key="2">
    <source>
        <dbReference type="EMBL" id="KAJ7076890.1"/>
    </source>
</evidence>
<comment type="caution">
    <text evidence="2">The sequence shown here is derived from an EMBL/GenBank/DDBJ whole genome shotgun (WGS) entry which is preliminary data.</text>
</comment>
<feature type="transmembrane region" description="Helical" evidence="1">
    <location>
        <begin position="12"/>
        <end position="32"/>
    </location>
</feature>
<evidence type="ECO:0000256" key="1">
    <source>
        <dbReference type="SAM" id="Phobius"/>
    </source>
</evidence>
<feature type="transmembrane region" description="Helical" evidence="1">
    <location>
        <begin position="70"/>
        <end position="93"/>
    </location>
</feature>
<proteinExistence type="predicted"/>
<feature type="transmembrane region" description="Helical" evidence="1">
    <location>
        <begin position="105"/>
        <end position="138"/>
    </location>
</feature>
<feature type="transmembrane region" description="Helical" evidence="1">
    <location>
        <begin position="38"/>
        <end position="58"/>
    </location>
</feature>
<dbReference type="EMBL" id="JARJCN010000077">
    <property type="protein sequence ID" value="KAJ7076890.1"/>
    <property type="molecule type" value="Genomic_DNA"/>
</dbReference>
<keyword evidence="1" id="KW-0812">Transmembrane</keyword>
<accession>A0AAD6TTB9</accession>
<reference evidence="2" key="1">
    <citation type="submission" date="2023-03" db="EMBL/GenBank/DDBJ databases">
        <title>Massive genome expansion in bonnet fungi (Mycena s.s.) driven by repeated elements and novel gene families across ecological guilds.</title>
        <authorList>
            <consortium name="Lawrence Berkeley National Laboratory"/>
            <person name="Harder C.B."/>
            <person name="Miyauchi S."/>
            <person name="Viragh M."/>
            <person name="Kuo A."/>
            <person name="Thoen E."/>
            <person name="Andreopoulos B."/>
            <person name="Lu D."/>
            <person name="Skrede I."/>
            <person name="Drula E."/>
            <person name="Henrissat B."/>
            <person name="Morin E."/>
            <person name="Kohler A."/>
            <person name="Barry K."/>
            <person name="LaButti K."/>
            <person name="Morin E."/>
            <person name="Salamov A."/>
            <person name="Lipzen A."/>
            <person name="Mereny Z."/>
            <person name="Hegedus B."/>
            <person name="Baldrian P."/>
            <person name="Stursova M."/>
            <person name="Weitz H."/>
            <person name="Taylor A."/>
            <person name="Grigoriev I.V."/>
            <person name="Nagy L.G."/>
            <person name="Martin F."/>
            <person name="Kauserud H."/>
        </authorList>
    </citation>
    <scope>NUCLEOTIDE SEQUENCE</scope>
    <source>
        <strain evidence="2">CBHHK173m</strain>
    </source>
</reference>
<keyword evidence="3" id="KW-1185">Reference proteome</keyword>
<evidence type="ECO:0000313" key="3">
    <source>
        <dbReference type="Proteomes" id="UP001222325"/>
    </source>
</evidence>
<keyword evidence="1" id="KW-1133">Transmembrane helix</keyword>
<gene>
    <name evidence="2" type="ORF">B0H15DRAFT_863110</name>
</gene>
<keyword evidence="1" id="KW-0472">Membrane</keyword>